<sequence length="47" mass="5604">MYFLKVSDYEIESFFDKVEAHRKAIERWAVIILKQQRPVLCTGLCEV</sequence>
<organism evidence="1 2">
    <name type="scientific">Sphingobacterium nematocida</name>
    <dbReference type="NCBI Taxonomy" id="1513896"/>
    <lineage>
        <taxon>Bacteria</taxon>
        <taxon>Pseudomonadati</taxon>
        <taxon>Bacteroidota</taxon>
        <taxon>Sphingobacteriia</taxon>
        <taxon>Sphingobacteriales</taxon>
        <taxon>Sphingobacteriaceae</taxon>
        <taxon>Sphingobacterium</taxon>
    </lineage>
</organism>
<dbReference type="EMBL" id="FUZF01000023">
    <property type="protein sequence ID" value="SKC05988.1"/>
    <property type="molecule type" value="Genomic_DNA"/>
</dbReference>
<dbReference type="AlphaFoldDB" id="A0A1T5GC20"/>
<protein>
    <submittedName>
        <fullName evidence="1">Uncharacterized protein</fullName>
    </submittedName>
</protein>
<reference evidence="2" key="1">
    <citation type="submission" date="2017-02" db="EMBL/GenBank/DDBJ databases">
        <authorList>
            <person name="Varghese N."/>
            <person name="Submissions S."/>
        </authorList>
    </citation>
    <scope>NUCLEOTIDE SEQUENCE [LARGE SCALE GENOMIC DNA]</scope>
    <source>
        <strain evidence="2">DSM 24091</strain>
    </source>
</reference>
<keyword evidence="2" id="KW-1185">Reference proteome</keyword>
<accession>A0A1T5GC20</accession>
<proteinExistence type="predicted"/>
<dbReference type="Proteomes" id="UP000190150">
    <property type="component" value="Unassembled WGS sequence"/>
</dbReference>
<gene>
    <name evidence="1" type="ORF">SAMN05660841_03953</name>
</gene>
<name>A0A1T5GC20_9SPHI</name>
<evidence type="ECO:0000313" key="2">
    <source>
        <dbReference type="Proteomes" id="UP000190150"/>
    </source>
</evidence>
<evidence type="ECO:0000313" key="1">
    <source>
        <dbReference type="EMBL" id="SKC05988.1"/>
    </source>
</evidence>